<comment type="similarity">
    <text evidence="1">Belongs to the ParD antitoxin family.</text>
</comment>
<dbReference type="EMBL" id="LVYU01000001">
    <property type="protein sequence ID" value="KZB03429.1"/>
    <property type="molecule type" value="Genomic_DNA"/>
</dbReference>
<dbReference type="NCBIfam" id="TIGR02606">
    <property type="entry name" value="antidote_CC2985"/>
    <property type="match status" value="1"/>
</dbReference>
<dbReference type="InterPro" id="IPR038296">
    <property type="entry name" value="ParD_sf"/>
</dbReference>
<protein>
    <submittedName>
        <fullName evidence="3">Transcriptional regulator</fullName>
    </submittedName>
</protein>
<gene>
    <name evidence="3" type="ORF">A4A59_00150</name>
</gene>
<evidence type="ECO:0000256" key="1">
    <source>
        <dbReference type="ARBA" id="ARBA00008580"/>
    </source>
</evidence>
<proteinExistence type="inferred from homology"/>
<evidence type="ECO:0000313" key="3">
    <source>
        <dbReference type="EMBL" id="KZB03429.1"/>
    </source>
</evidence>
<reference evidence="3" key="1">
    <citation type="submission" date="2016-03" db="EMBL/GenBank/DDBJ databases">
        <title>Microsymbionts genomes from the relict species Vavilovia formosa.</title>
        <authorList>
            <person name="Chirak E."/>
            <person name="Kimeklis A."/>
            <person name="Kopat V."/>
            <person name="Andronov E."/>
        </authorList>
    </citation>
    <scope>NUCLEOTIDE SEQUENCE [LARGE SCALE GENOMIC DNA]</scope>
    <source>
        <strain evidence="3">Vaf12</strain>
    </source>
</reference>
<dbReference type="Gene3D" id="6.10.10.120">
    <property type="entry name" value="Antitoxin ParD1-like"/>
    <property type="match status" value="1"/>
</dbReference>
<accession>A0A154IS35</accession>
<dbReference type="Pfam" id="PF03693">
    <property type="entry name" value="ParD_antitoxin"/>
    <property type="match status" value="1"/>
</dbReference>
<organism evidence="3">
    <name type="scientific">Rhizobium leguminosarum</name>
    <dbReference type="NCBI Taxonomy" id="384"/>
    <lineage>
        <taxon>Bacteria</taxon>
        <taxon>Pseudomonadati</taxon>
        <taxon>Pseudomonadota</taxon>
        <taxon>Alphaproteobacteria</taxon>
        <taxon>Hyphomicrobiales</taxon>
        <taxon>Rhizobiaceae</taxon>
        <taxon>Rhizobium/Agrobacterium group</taxon>
        <taxon>Rhizobium</taxon>
    </lineage>
</organism>
<dbReference type="InterPro" id="IPR022789">
    <property type="entry name" value="ParD"/>
</dbReference>
<sequence>MDLTVSVPDELASYIKKKIDSGDYHSSSDVVSEALRLLEERDSAKAREIERLRDAWREGVKSGDFSPLDIEAVKAEGRRRFAASKA</sequence>
<name>A0A154IS35_RHILE</name>
<dbReference type="PANTHER" id="PTHR36582:SF2">
    <property type="entry name" value="ANTITOXIN PARD"/>
    <property type="match status" value="1"/>
</dbReference>
<dbReference type="PANTHER" id="PTHR36582">
    <property type="entry name" value="ANTITOXIN PARD"/>
    <property type="match status" value="1"/>
</dbReference>
<keyword evidence="2" id="KW-1277">Toxin-antitoxin system</keyword>
<dbReference type="SUPFAM" id="SSF47598">
    <property type="entry name" value="Ribbon-helix-helix"/>
    <property type="match status" value="1"/>
</dbReference>
<dbReference type="InterPro" id="IPR010985">
    <property type="entry name" value="Ribbon_hlx_hlx"/>
</dbReference>
<dbReference type="AlphaFoldDB" id="A0A154IS35"/>
<dbReference type="CDD" id="cd22231">
    <property type="entry name" value="RHH_NikR_HicB-like"/>
    <property type="match status" value="1"/>
</dbReference>
<dbReference type="GO" id="GO:0006355">
    <property type="term" value="P:regulation of DNA-templated transcription"/>
    <property type="evidence" value="ECO:0007669"/>
    <property type="project" value="InterPro"/>
</dbReference>
<dbReference type="RefSeq" id="WP_062939676.1">
    <property type="nucleotide sequence ID" value="NZ_CP171844.1"/>
</dbReference>
<comment type="caution">
    <text evidence="3">The sequence shown here is derived from an EMBL/GenBank/DDBJ whole genome shotgun (WGS) entry which is preliminary data.</text>
</comment>
<evidence type="ECO:0000256" key="2">
    <source>
        <dbReference type="ARBA" id="ARBA00022649"/>
    </source>
</evidence>